<dbReference type="Pfam" id="PF08753">
    <property type="entry name" value="NikR_C"/>
    <property type="match status" value="1"/>
</dbReference>
<dbReference type="PANTHER" id="PTHR34719">
    <property type="entry name" value="NICKEL-RESPONSIVE REGULATOR"/>
    <property type="match status" value="1"/>
</dbReference>
<evidence type="ECO:0000256" key="2">
    <source>
        <dbReference type="ARBA" id="ARBA00022596"/>
    </source>
</evidence>
<keyword evidence="6 7" id="KW-0804">Transcription</keyword>
<dbReference type="InterPro" id="IPR027271">
    <property type="entry name" value="Acetolactate_synth/TF_NikR_C"/>
</dbReference>
<keyword evidence="11" id="KW-1185">Reference proteome</keyword>
<dbReference type="RefSeq" id="WP_002682501.1">
    <property type="nucleotide sequence ID" value="NZ_JH600070.1"/>
</dbReference>
<feature type="binding site" evidence="7">
    <location>
        <position position="91"/>
    </location>
    <ligand>
        <name>Ni(2+)</name>
        <dbReference type="ChEBI" id="CHEBI:49786"/>
    </ligand>
</feature>
<evidence type="ECO:0000256" key="5">
    <source>
        <dbReference type="ARBA" id="ARBA00023125"/>
    </source>
</evidence>
<dbReference type="InterPro" id="IPR022988">
    <property type="entry name" value="Ni_resp_reg_NikR"/>
</dbReference>
<evidence type="ECO:0000259" key="9">
    <source>
        <dbReference type="Pfam" id="PF08753"/>
    </source>
</evidence>
<evidence type="ECO:0000256" key="6">
    <source>
        <dbReference type="ARBA" id="ARBA00023163"/>
    </source>
</evidence>
<feature type="domain" description="Ribbon-helix-helix protein CopG" evidence="8">
    <location>
        <begin position="6"/>
        <end position="44"/>
    </location>
</feature>
<organism evidence="10 11">
    <name type="scientific">Beggiatoa alba B18LD</name>
    <dbReference type="NCBI Taxonomy" id="395493"/>
    <lineage>
        <taxon>Bacteria</taxon>
        <taxon>Pseudomonadati</taxon>
        <taxon>Pseudomonadota</taxon>
        <taxon>Gammaproteobacteria</taxon>
        <taxon>Thiotrichales</taxon>
        <taxon>Thiotrichaceae</taxon>
        <taxon>Beggiatoa</taxon>
    </lineage>
</organism>
<dbReference type="InterPro" id="IPR045865">
    <property type="entry name" value="ACT-like_dom_sf"/>
</dbReference>
<dbReference type="Proteomes" id="UP000005744">
    <property type="component" value="Unassembled WGS sequence"/>
</dbReference>
<dbReference type="SUPFAM" id="SSF47598">
    <property type="entry name" value="Ribbon-helix-helix"/>
    <property type="match status" value="1"/>
</dbReference>
<evidence type="ECO:0000256" key="7">
    <source>
        <dbReference type="HAMAP-Rule" id="MF_00476"/>
    </source>
</evidence>
<feature type="binding site" evidence="7">
    <location>
        <position position="78"/>
    </location>
    <ligand>
        <name>Ni(2+)</name>
        <dbReference type="ChEBI" id="CHEBI:49786"/>
    </ligand>
</feature>
<comment type="similarity">
    <text evidence="1 7">Belongs to the transcriptional regulatory CopG/NikR family.</text>
</comment>
<dbReference type="InterPro" id="IPR010985">
    <property type="entry name" value="Ribbon_hlx_hlx"/>
</dbReference>
<dbReference type="NCBIfam" id="NF002169">
    <property type="entry name" value="PRK01002.1"/>
    <property type="match status" value="1"/>
</dbReference>
<gene>
    <name evidence="10" type="ORF">BegalDRAFT_0060</name>
</gene>
<keyword evidence="2 7" id="KW-0533">Nickel</keyword>
<dbReference type="GO" id="GO:0003677">
    <property type="term" value="F:DNA binding"/>
    <property type="evidence" value="ECO:0007669"/>
    <property type="project" value="UniProtKB-KW"/>
</dbReference>
<dbReference type="Gene3D" id="1.10.1220.10">
    <property type="entry name" value="Met repressor-like"/>
    <property type="match status" value="1"/>
</dbReference>
<keyword evidence="3 7" id="KW-0479">Metal-binding</keyword>
<dbReference type="NCBIfam" id="NF003381">
    <property type="entry name" value="PRK04460.1"/>
    <property type="match status" value="1"/>
</dbReference>
<dbReference type="STRING" id="395493.BegalDRAFT_0060"/>
<name>I3CBJ3_9GAMM</name>
<comment type="cofactor">
    <cofactor evidence="7">
        <name>Ni(2+)</name>
        <dbReference type="ChEBI" id="CHEBI:49786"/>
    </cofactor>
    <text evidence="7">Binds 1 nickel ion per subunit.</text>
</comment>
<evidence type="ECO:0000313" key="11">
    <source>
        <dbReference type="Proteomes" id="UP000005744"/>
    </source>
</evidence>
<dbReference type="InterPro" id="IPR013321">
    <property type="entry name" value="Arc_rbn_hlx_hlx"/>
</dbReference>
<dbReference type="GO" id="GO:0016151">
    <property type="term" value="F:nickel cation binding"/>
    <property type="evidence" value="ECO:0007669"/>
    <property type="project" value="UniProtKB-UniRule"/>
</dbReference>
<dbReference type="EMBL" id="JH600070">
    <property type="protein sequence ID" value="EIJ40986.1"/>
    <property type="molecule type" value="Genomic_DNA"/>
</dbReference>
<dbReference type="AlphaFoldDB" id="I3CBJ3"/>
<proteinExistence type="inferred from homology"/>
<feature type="binding site" evidence="7">
    <location>
        <position position="89"/>
    </location>
    <ligand>
        <name>Ni(2+)</name>
        <dbReference type="ChEBI" id="CHEBI:49786"/>
    </ligand>
</feature>
<dbReference type="eggNOG" id="COG0864">
    <property type="taxonomic scope" value="Bacteria"/>
</dbReference>
<dbReference type="Gene3D" id="3.30.70.1150">
    <property type="entry name" value="ACT-like. Chain A, domain 2"/>
    <property type="match status" value="1"/>
</dbReference>
<feature type="binding site" evidence="7">
    <location>
        <position position="97"/>
    </location>
    <ligand>
        <name>Ni(2+)</name>
        <dbReference type="ChEBI" id="CHEBI:49786"/>
    </ligand>
</feature>
<evidence type="ECO:0000313" key="10">
    <source>
        <dbReference type="EMBL" id="EIJ40986.1"/>
    </source>
</evidence>
<dbReference type="GO" id="GO:0010045">
    <property type="term" value="P:response to nickel cation"/>
    <property type="evidence" value="ECO:0007669"/>
    <property type="project" value="InterPro"/>
</dbReference>
<dbReference type="NCBIfam" id="NF002815">
    <property type="entry name" value="PRK02967.1"/>
    <property type="match status" value="1"/>
</dbReference>
<dbReference type="HAMAP" id="MF_00476">
    <property type="entry name" value="NikR"/>
    <property type="match status" value="1"/>
</dbReference>
<protein>
    <recommendedName>
        <fullName evidence="7">Putative nickel-responsive regulator</fullName>
    </recommendedName>
</protein>
<dbReference type="OrthoDB" id="9806294at2"/>
<feature type="domain" description="Transcription factor NikR nickel binding C-terminal" evidence="9">
    <location>
        <begin position="55"/>
        <end position="131"/>
    </location>
</feature>
<keyword evidence="5 7" id="KW-0238">DNA-binding</keyword>
<keyword evidence="4 7" id="KW-0805">Transcription regulation</keyword>
<dbReference type="SUPFAM" id="SSF55021">
    <property type="entry name" value="ACT-like"/>
    <property type="match status" value="1"/>
</dbReference>
<evidence type="ECO:0000259" key="8">
    <source>
        <dbReference type="Pfam" id="PF01402"/>
    </source>
</evidence>
<dbReference type="CDD" id="cd22231">
    <property type="entry name" value="RHH_NikR_HicB-like"/>
    <property type="match status" value="1"/>
</dbReference>
<dbReference type="NCBIfam" id="NF001884">
    <property type="entry name" value="PRK00630.1"/>
    <property type="match status" value="1"/>
</dbReference>
<reference evidence="10 11" key="1">
    <citation type="submission" date="2011-11" db="EMBL/GenBank/DDBJ databases">
        <title>Improved High-Quality Draft sequence of Beggiatoa alba B18lD.</title>
        <authorList>
            <consortium name="US DOE Joint Genome Institute"/>
            <person name="Lucas S."/>
            <person name="Han J."/>
            <person name="Lapidus A."/>
            <person name="Cheng J.-F."/>
            <person name="Goodwin L."/>
            <person name="Pitluck S."/>
            <person name="Peters L."/>
            <person name="Mikhailova N."/>
            <person name="Held B."/>
            <person name="Detter J.C."/>
            <person name="Han C."/>
            <person name="Tapia R."/>
            <person name="Land M."/>
            <person name="Hauser L."/>
            <person name="Kyrpides N."/>
            <person name="Ivanova N."/>
            <person name="Pagani I."/>
            <person name="Samuel K."/>
            <person name="Teske A."/>
            <person name="Mueller J."/>
            <person name="Woyke T."/>
        </authorList>
    </citation>
    <scope>NUCLEOTIDE SEQUENCE [LARGE SCALE GENOMIC DNA]</scope>
    <source>
        <strain evidence="10 11">B18LD</strain>
    </source>
</reference>
<evidence type="ECO:0000256" key="3">
    <source>
        <dbReference type="ARBA" id="ARBA00022723"/>
    </source>
</evidence>
<evidence type="ECO:0000256" key="1">
    <source>
        <dbReference type="ARBA" id="ARBA00008478"/>
    </source>
</evidence>
<dbReference type="Pfam" id="PF01402">
    <property type="entry name" value="RHH_1"/>
    <property type="match status" value="1"/>
</dbReference>
<dbReference type="HOGENOM" id="CLU_113319_1_2_6"/>
<dbReference type="InterPro" id="IPR050192">
    <property type="entry name" value="CopG/NikR_regulator"/>
</dbReference>
<accession>I3CBJ3</accession>
<evidence type="ECO:0000256" key="4">
    <source>
        <dbReference type="ARBA" id="ARBA00023015"/>
    </source>
</evidence>
<dbReference type="InterPro" id="IPR014864">
    <property type="entry name" value="TF_NikR_Ni-bd_C"/>
</dbReference>
<dbReference type="GO" id="GO:0003700">
    <property type="term" value="F:DNA-binding transcription factor activity"/>
    <property type="evidence" value="ECO:0007669"/>
    <property type="project" value="UniProtKB-UniRule"/>
</dbReference>
<comment type="function">
    <text evidence="7">Transcriptional regulator.</text>
</comment>
<dbReference type="PANTHER" id="PTHR34719:SF2">
    <property type="entry name" value="NICKEL-RESPONSIVE REGULATOR"/>
    <property type="match status" value="1"/>
</dbReference>
<dbReference type="InterPro" id="IPR002145">
    <property type="entry name" value="CopG"/>
</dbReference>
<sequence length="138" mass="15614">MSDLARLSFSLEPSLVDKLELLVSQGDYSNRSEYIRDMIRAKIVEQAWEADEEAIGTITLVYNHHSRLLNEKLTDLQHDYHPMILATTHVHLDAHLCAEMIMVRGHAGDIRKLSNLLQQPKGVLHATLSMTSTGKQLL</sequence>